<keyword evidence="5 16" id="KW-0963">Cytoplasm</keyword>
<dbReference type="SUPFAM" id="SSF56194">
    <property type="entry name" value="Uridine diphospho-N-Acetylenolpyruvylglucosamine reductase, MurB, C-terminal domain"/>
    <property type="match status" value="1"/>
</dbReference>
<name>A0A1G2DBF1_9BACT</name>
<dbReference type="EC" id="1.3.1.98" evidence="16"/>
<feature type="domain" description="FAD-binding PCMH-type" evidence="17">
    <location>
        <begin position="18"/>
        <end position="191"/>
    </location>
</feature>
<dbReference type="GO" id="GO:0008360">
    <property type="term" value="P:regulation of cell shape"/>
    <property type="evidence" value="ECO:0007669"/>
    <property type="project" value="UniProtKB-KW"/>
</dbReference>
<keyword evidence="6 16" id="KW-0132">Cell division</keyword>
<keyword evidence="14 16" id="KW-0961">Cell wall biogenesis/degradation</keyword>
<dbReference type="AlphaFoldDB" id="A0A1G2DBF1"/>
<dbReference type="GO" id="GO:0009252">
    <property type="term" value="P:peptidoglycan biosynthetic process"/>
    <property type="evidence" value="ECO:0007669"/>
    <property type="project" value="UniProtKB-UniRule"/>
</dbReference>
<dbReference type="EMBL" id="MHLN01000032">
    <property type="protein sequence ID" value="OGZ10792.1"/>
    <property type="molecule type" value="Genomic_DNA"/>
</dbReference>
<dbReference type="Gene3D" id="3.90.78.10">
    <property type="entry name" value="UDP-N-acetylenolpyruvoylglucosamine reductase, C-terminal domain"/>
    <property type="match status" value="1"/>
</dbReference>
<evidence type="ECO:0000256" key="8">
    <source>
        <dbReference type="ARBA" id="ARBA00022827"/>
    </source>
</evidence>
<evidence type="ECO:0000256" key="16">
    <source>
        <dbReference type="HAMAP-Rule" id="MF_00037"/>
    </source>
</evidence>
<dbReference type="Pfam" id="PF02873">
    <property type="entry name" value="MurB_C"/>
    <property type="match status" value="1"/>
</dbReference>
<evidence type="ECO:0000313" key="18">
    <source>
        <dbReference type="EMBL" id="OGZ10792.1"/>
    </source>
</evidence>
<dbReference type="NCBIfam" id="TIGR00179">
    <property type="entry name" value="murB"/>
    <property type="match status" value="1"/>
</dbReference>
<dbReference type="GO" id="GO:0071555">
    <property type="term" value="P:cell wall organization"/>
    <property type="evidence" value="ECO:0007669"/>
    <property type="project" value="UniProtKB-KW"/>
</dbReference>
<evidence type="ECO:0000256" key="11">
    <source>
        <dbReference type="ARBA" id="ARBA00022984"/>
    </source>
</evidence>
<evidence type="ECO:0000256" key="13">
    <source>
        <dbReference type="ARBA" id="ARBA00023306"/>
    </source>
</evidence>
<reference evidence="18 19" key="1">
    <citation type="journal article" date="2016" name="Nat. Commun.">
        <title>Thousands of microbial genomes shed light on interconnected biogeochemical processes in an aquifer system.</title>
        <authorList>
            <person name="Anantharaman K."/>
            <person name="Brown C.T."/>
            <person name="Hug L.A."/>
            <person name="Sharon I."/>
            <person name="Castelle C.J."/>
            <person name="Probst A.J."/>
            <person name="Thomas B.C."/>
            <person name="Singh A."/>
            <person name="Wilkins M.J."/>
            <person name="Karaoz U."/>
            <person name="Brodie E.L."/>
            <person name="Williams K.H."/>
            <person name="Hubbard S.S."/>
            <person name="Banfield J.F."/>
        </authorList>
    </citation>
    <scope>NUCLEOTIDE SEQUENCE [LARGE SCALE GENOMIC DNA]</scope>
</reference>
<dbReference type="Gene3D" id="3.30.43.10">
    <property type="entry name" value="Uridine Diphospho-n-acetylenolpyruvylglucosamine Reductase, domain 2"/>
    <property type="match status" value="1"/>
</dbReference>
<dbReference type="NCBIfam" id="NF010478">
    <property type="entry name" value="PRK13903.1"/>
    <property type="match status" value="1"/>
</dbReference>
<dbReference type="PANTHER" id="PTHR21071">
    <property type="entry name" value="UDP-N-ACETYLENOLPYRUVOYLGLUCOSAMINE REDUCTASE"/>
    <property type="match status" value="1"/>
</dbReference>
<comment type="similarity">
    <text evidence="16">Belongs to the MurB family.</text>
</comment>
<dbReference type="PROSITE" id="PS51387">
    <property type="entry name" value="FAD_PCMH"/>
    <property type="match status" value="1"/>
</dbReference>
<dbReference type="InterPro" id="IPR036318">
    <property type="entry name" value="FAD-bd_PCMH-like_sf"/>
</dbReference>
<comment type="caution">
    <text evidence="18">The sequence shown here is derived from an EMBL/GenBank/DDBJ whole genome shotgun (WGS) entry which is preliminary data.</text>
</comment>
<evidence type="ECO:0000256" key="14">
    <source>
        <dbReference type="ARBA" id="ARBA00023316"/>
    </source>
</evidence>
<feature type="active site" evidence="16">
    <location>
        <position position="167"/>
    </location>
</feature>
<dbReference type="Pfam" id="PF01565">
    <property type="entry name" value="FAD_binding_4"/>
    <property type="match status" value="1"/>
</dbReference>
<evidence type="ECO:0000256" key="1">
    <source>
        <dbReference type="ARBA" id="ARBA00001974"/>
    </source>
</evidence>
<evidence type="ECO:0000313" key="19">
    <source>
        <dbReference type="Proteomes" id="UP000178099"/>
    </source>
</evidence>
<dbReference type="GO" id="GO:0051301">
    <property type="term" value="P:cell division"/>
    <property type="evidence" value="ECO:0007669"/>
    <property type="project" value="UniProtKB-KW"/>
</dbReference>
<accession>A0A1G2DBF1</accession>
<keyword evidence="8 16" id="KW-0274">FAD</keyword>
<evidence type="ECO:0000256" key="4">
    <source>
        <dbReference type="ARBA" id="ARBA00004752"/>
    </source>
</evidence>
<comment type="catalytic activity">
    <reaction evidence="15 16">
        <text>UDP-N-acetyl-alpha-D-muramate + NADP(+) = UDP-N-acetyl-3-O-(1-carboxyvinyl)-alpha-D-glucosamine + NADPH + H(+)</text>
        <dbReference type="Rhea" id="RHEA:12248"/>
        <dbReference type="ChEBI" id="CHEBI:15378"/>
        <dbReference type="ChEBI" id="CHEBI:57783"/>
        <dbReference type="ChEBI" id="CHEBI:58349"/>
        <dbReference type="ChEBI" id="CHEBI:68483"/>
        <dbReference type="ChEBI" id="CHEBI:70757"/>
        <dbReference type="EC" id="1.3.1.98"/>
    </reaction>
</comment>
<keyword evidence="12 16" id="KW-0560">Oxidoreductase</keyword>
<keyword evidence="13 16" id="KW-0131">Cell cycle</keyword>
<dbReference type="PANTHER" id="PTHR21071:SF4">
    <property type="entry name" value="UDP-N-ACETYLENOLPYRUVOYLGLUCOSAMINE REDUCTASE"/>
    <property type="match status" value="1"/>
</dbReference>
<keyword evidence="11 16" id="KW-0573">Peptidoglycan synthesis</keyword>
<dbReference type="InterPro" id="IPR003170">
    <property type="entry name" value="MurB"/>
</dbReference>
<evidence type="ECO:0000256" key="15">
    <source>
        <dbReference type="ARBA" id="ARBA00048914"/>
    </source>
</evidence>
<comment type="function">
    <text evidence="2 16">Cell wall formation.</text>
</comment>
<comment type="subcellular location">
    <subcellularLocation>
        <location evidence="3 16">Cytoplasm</location>
    </subcellularLocation>
</comment>
<feature type="active site" evidence="16">
    <location>
        <position position="338"/>
    </location>
</feature>
<evidence type="ECO:0000256" key="12">
    <source>
        <dbReference type="ARBA" id="ARBA00023002"/>
    </source>
</evidence>
<keyword evidence="10 16" id="KW-0133">Cell shape</keyword>
<organism evidence="18 19">
    <name type="scientific">Candidatus Lloydbacteria bacterium RIFCSPHIGHO2_02_FULL_51_22</name>
    <dbReference type="NCBI Taxonomy" id="1798663"/>
    <lineage>
        <taxon>Bacteria</taxon>
        <taxon>Candidatus Lloydiibacteriota</taxon>
    </lineage>
</organism>
<keyword evidence="7 16" id="KW-0285">Flavoprotein</keyword>
<comment type="cofactor">
    <cofactor evidence="1 16">
        <name>FAD</name>
        <dbReference type="ChEBI" id="CHEBI:57692"/>
    </cofactor>
</comment>
<dbReference type="SUPFAM" id="SSF56176">
    <property type="entry name" value="FAD-binding/transporter-associated domain-like"/>
    <property type="match status" value="1"/>
</dbReference>
<dbReference type="InterPro" id="IPR016167">
    <property type="entry name" value="FAD-bd_PCMH_sub1"/>
</dbReference>
<protein>
    <recommendedName>
        <fullName evidence="16">UDP-N-acetylenolpyruvoylglucosamine reductase</fullName>
        <ecNumber evidence="16">1.3.1.98</ecNumber>
    </recommendedName>
    <alternativeName>
        <fullName evidence="16">UDP-N-acetylmuramate dehydrogenase</fullName>
    </alternativeName>
</protein>
<dbReference type="InterPro" id="IPR016166">
    <property type="entry name" value="FAD-bd_PCMH"/>
</dbReference>
<feature type="active site" description="Proton donor" evidence="16">
    <location>
        <position position="241"/>
    </location>
</feature>
<evidence type="ECO:0000256" key="9">
    <source>
        <dbReference type="ARBA" id="ARBA00022857"/>
    </source>
</evidence>
<evidence type="ECO:0000256" key="10">
    <source>
        <dbReference type="ARBA" id="ARBA00022960"/>
    </source>
</evidence>
<evidence type="ECO:0000256" key="7">
    <source>
        <dbReference type="ARBA" id="ARBA00022630"/>
    </source>
</evidence>
<dbReference type="GO" id="GO:0005829">
    <property type="term" value="C:cytosol"/>
    <property type="evidence" value="ECO:0007669"/>
    <property type="project" value="TreeGrafter"/>
</dbReference>
<dbReference type="InterPro" id="IPR036635">
    <property type="entry name" value="MurB_C_sf"/>
</dbReference>
<dbReference type="Gene3D" id="3.30.465.10">
    <property type="match status" value="1"/>
</dbReference>
<dbReference type="NCBIfam" id="NF000755">
    <property type="entry name" value="PRK00046.1"/>
    <property type="match status" value="1"/>
</dbReference>
<evidence type="ECO:0000256" key="3">
    <source>
        <dbReference type="ARBA" id="ARBA00004496"/>
    </source>
</evidence>
<sequence length="347" mass="37729">MDMKLEKNIALRTLTTMRAGGPARFFAVAENDAEIGEAVSFAEAEGVSLFVLGEGSNILISDNGIPGLVLKLGTNKISFEDYEKGQTLLVAEGGAHWDTLVEEAVLKNLSGIENLSLIPGTAGAAPVQNIGAYGRELADTLLWVEVFDRDRKKHKRLGKKECGLSYRESIFKKKEGASLVITRIALLLHPGGEPQTSYKDVRDYFETRHISAPTLADTRRAVVDIRTRKLPDLAKVGTAGSFFKNPIVTKKQHEALNTTYPGLPGFVVAKGSIKIPLAWILDHVCGLRGYREGTVGTYESQPLAIVNYGGATAKDIRAFADKIARIVEEKTGILPEREVLLVGDWAA</sequence>
<dbReference type="InterPro" id="IPR016169">
    <property type="entry name" value="FAD-bd_PCMH_sub2"/>
</dbReference>
<evidence type="ECO:0000256" key="6">
    <source>
        <dbReference type="ARBA" id="ARBA00022618"/>
    </source>
</evidence>
<dbReference type="InterPro" id="IPR011601">
    <property type="entry name" value="MurB_C"/>
</dbReference>
<dbReference type="Proteomes" id="UP000178099">
    <property type="component" value="Unassembled WGS sequence"/>
</dbReference>
<evidence type="ECO:0000256" key="5">
    <source>
        <dbReference type="ARBA" id="ARBA00022490"/>
    </source>
</evidence>
<comment type="pathway">
    <text evidence="4 16">Cell wall biogenesis; peptidoglycan biosynthesis.</text>
</comment>
<dbReference type="GO" id="GO:0071949">
    <property type="term" value="F:FAD binding"/>
    <property type="evidence" value="ECO:0007669"/>
    <property type="project" value="InterPro"/>
</dbReference>
<dbReference type="HAMAP" id="MF_00037">
    <property type="entry name" value="MurB"/>
    <property type="match status" value="1"/>
</dbReference>
<evidence type="ECO:0000256" key="2">
    <source>
        <dbReference type="ARBA" id="ARBA00003921"/>
    </source>
</evidence>
<proteinExistence type="inferred from homology"/>
<dbReference type="UniPathway" id="UPA00219"/>
<dbReference type="InterPro" id="IPR006094">
    <property type="entry name" value="Oxid_FAD_bind_N"/>
</dbReference>
<keyword evidence="9 16" id="KW-0521">NADP</keyword>
<evidence type="ECO:0000259" key="17">
    <source>
        <dbReference type="PROSITE" id="PS51387"/>
    </source>
</evidence>
<gene>
    <name evidence="16" type="primary">murB</name>
    <name evidence="18" type="ORF">A3D67_01140</name>
</gene>
<dbReference type="GO" id="GO:0008762">
    <property type="term" value="F:UDP-N-acetylmuramate dehydrogenase activity"/>
    <property type="evidence" value="ECO:0007669"/>
    <property type="project" value="UniProtKB-UniRule"/>
</dbReference>